<dbReference type="Proteomes" id="UP000249590">
    <property type="component" value="Unassembled WGS sequence"/>
</dbReference>
<dbReference type="InterPro" id="IPR050580">
    <property type="entry name" value="2H_phosphoesterase_YjcG-like"/>
</dbReference>
<dbReference type="AlphaFoldDB" id="A0A8B2NJZ5"/>
<dbReference type="Pfam" id="PF13563">
    <property type="entry name" value="2_5_RNA_ligase2"/>
    <property type="match status" value="1"/>
</dbReference>
<proteinExistence type="predicted"/>
<evidence type="ECO:0000313" key="2">
    <source>
        <dbReference type="EMBL" id="RAH96088.1"/>
    </source>
</evidence>
<comment type="caution">
    <text evidence="2">The sequence shown here is derived from an EMBL/GenBank/DDBJ whole genome shotgun (WGS) entry which is preliminary data.</text>
</comment>
<dbReference type="InterPro" id="IPR009097">
    <property type="entry name" value="Cyclic_Pdiesterase"/>
</dbReference>
<dbReference type="PANTHER" id="PTHR40037:SF1">
    <property type="entry name" value="PHOSPHOESTERASE SAOUHSC_00951-RELATED"/>
    <property type="match status" value="1"/>
</dbReference>
<gene>
    <name evidence="2" type="ORF">DLJ53_33190</name>
</gene>
<evidence type="ECO:0000313" key="3">
    <source>
        <dbReference type="Proteomes" id="UP000249590"/>
    </source>
</evidence>
<dbReference type="SUPFAM" id="SSF55144">
    <property type="entry name" value="LigT-like"/>
    <property type="match status" value="1"/>
</dbReference>
<dbReference type="PANTHER" id="PTHR40037">
    <property type="entry name" value="PHOSPHOESTERASE YJCG-RELATED"/>
    <property type="match status" value="1"/>
</dbReference>
<name>A0A8B2NJZ5_9HYPH</name>
<feature type="region of interest" description="Disordered" evidence="1">
    <location>
        <begin position="22"/>
        <end position="43"/>
    </location>
</feature>
<reference evidence="2 3" key="1">
    <citation type="submission" date="2018-05" db="EMBL/GenBank/DDBJ databases">
        <title>Acuticoccus sediminis sp. nov., isolated from deep-sea sediment of Indian Ocean.</title>
        <authorList>
            <person name="Liu X."/>
            <person name="Lai Q."/>
            <person name="Du Y."/>
            <person name="Sun F."/>
            <person name="Zhang X."/>
            <person name="Wang S."/>
            <person name="Shao Z."/>
        </authorList>
    </citation>
    <scope>NUCLEOTIDE SEQUENCE [LARGE SCALE GENOMIC DNA]</scope>
    <source>
        <strain evidence="2 3">PTG4-2</strain>
    </source>
</reference>
<dbReference type="EMBL" id="QHHQ01000016">
    <property type="protein sequence ID" value="RAH96088.1"/>
    <property type="molecule type" value="Genomic_DNA"/>
</dbReference>
<dbReference type="Gene3D" id="3.90.1140.10">
    <property type="entry name" value="Cyclic phosphodiesterase"/>
    <property type="match status" value="1"/>
</dbReference>
<accession>A0A8B2NJZ5</accession>
<organism evidence="2 3">
    <name type="scientific">Acuticoccus sediminis</name>
    <dbReference type="NCBI Taxonomy" id="2184697"/>
    <lineage>
        <taxon>Bacteria</taxon>
        <taxon>Pseudomonadati</taxon>
        <taxon>Pseudomonadota</taxon>
        <taxon>Alphaproteobacteria</taxon>
        <taxon>Hyphomicrobiales</taxon>
        <taxon>Amorphaceae</taxon>
        <taxon>Acuticoccus</taxon>
    </lineage>
</organism>
<evidence type="ECO:0000256" key="1">
    <source>
        <dbReference type="SAM" id="MobiDB-lite"/>
    </source>
</evidence>
<sequence>MGAGCRGARRCDRRWLSRRAARPMGQSLGPARRRHRGRARADRHVSLDAPGRGSAVSLSPLQGRISPMLYVLAFPKFAETMARSIDRFRALHEPERARLVGPHVTLVFALSEADADGVCDSCGRAAAQTPPMDIAFDHVEIGDDPYEKTHKIFMLCSTGSGALVALHRRLYRGLHREGDAEYRPHMTIATNAARERLEHLDPASIGAFPVRAVVDAIDVVQITGGALETVRTIPFSA</sequence>
<evidence type="ECO:0008006" key="4">
    <source>
        <dbReference type="Google" id="ProtNLM"/>
    </source>
</evidence>
<keyword evidence="3" id="KW-1185">Reference proteome</keyword>
<protein>
    <recommendedName>
        <fullName evidence="4">2'-5' RNA ligase family protein</fullName>
    </recommendedName>
</protein>